<keyword evidence="3" id="KW-1185">Reference proteome</keyword>
<dbReference type="InterPro" id="IPR007492">
    <property type="entry name" value="LytTR_DNA-bd_dom"/>
</dbReference>
<dbReference type="AlphaFoldDB" id="A0A5M6CBY3"/>
<accession>A0A5M6CBY3</accession>
<evidence type="ECO:0000259" key="1">
    <source>
        <dbReference type="PROSITE" id="PS50930"/>
    </source>
</evidence>
<feature type="domain" description="HTH LytTR-type" evidence="1">
    <location>
        <begin position="21"/>
        <end position="115"/>
    </location>
</feature>
<dbReference type="GO" id="GO:0003677">
    <property type="term" value="F:DNA binding"/>
    <property type="evidence" value="ECO:0007669"/>
    <property type="project" value="InterPro"/>
</dbReference>
<proteinExistence type="predicted"/>
<protein>
    <submittedName>
        <fullName evidence="2">LytTR family transcriptional regulator</fullName>
    </submittedName>
</protein>
<dbReference type="SMART" id="SM00850">
    <property type="entry name" value="LytTR"/>
    <property type="match status" value="1"/>
</dbReference>
<sequence>MNSKSKITGEPISEETNNSYLFIKTGIRYEKLNIADLMFVKTEGKYIGLIFKDGKRLLRISLVNFLKETIQINLVRVHKCFAINTEFITSHATKEVMILDYKIPIGRQYKEFWQKYLIGKDNDKK</sequence>
<reference evidence="2 3" key="1">
    <citation type="submission" date="2019-09" db="EMBL/GenBank/DDBJ databases">
        <title>Genome sequence and assembly of Taibaiella sp.</title>
        <authorList>
            <person name="Chhetri G."/>
        </authorList>
    </citation>
    <scope>NUCLEOTIDE SEQUENCE [LARGE SCALE GENOMIC DNA]</scope>
    <source>
        <strain evidence="2 3">KVB11</strain>
    </source>
</reference>
<organism evidence="2 3">
    <name type="scientific">Taibaiella lutea</name>
    <dbReference type="NCBI Taxonomy" id="2608001"/>
    <lineage>
        <taxon>Bacteria</taxon>
        <taxon>Pseudomonadati</taxon>
        <taxon>Bacteroidota</taxon>
        <taxon>Chitinophagia</taxon>
        <taxon>Chitinophagales</taxon>
        <taxon>Chitinophagaceae</taxon>
        <taxon>Taibaiella</taxon>
    </lineage>
</organism>
<evidence type="ECO:0000313" key="2">
    <source>
        <dbReference type="EMBL" id="KAA5532637.1"/>
    </source>
</evidence>
<dbReference type="RefSeq" id="WP_150034178.1">
    <property type="nucleotide sequence ID" value="NZ_VWSH01000004.1"/>
</dbReference>
<gene>
    <name evidence="2" type="ORF">F0919_17805</name>
</gene>
<dbReference type="Proteomes" id="UP000323632">
    <property type="component" value="Unassembled WGS sequence"/>
</dbReference>
<name>A0A5M6CBY3_9BACT</name>
<dbReference type="PROSITE" id="PS50930">
    <property type="entry name" value="HTH_LYTTR"/>
    <property type="match status" value="1"/>
</dbReference>
<dbReference type="Pfam" id="PF04397">
    <property type="entry name" value="LytTR"/>
    <property type="match status" value="1"/>
</dbReference>
<comment type="caution">
    <text evidence="2">The sequence shown here is derived from an EMBL/GenBank/DDBJ whole genome shotgun (WGS) entry which is preliminary data.</text>
</comment>
<dbReference type="Gene3D" id="2.40.50.1020">
    <property type="entry name" value="LytTr DNA-binding domain"/>
    <property type="match status" value="1"/>
</dbReference>
<evidence type="ECO:0000313" key="3">
    <source>
        <dbReference type="Proteomes" id="UP000323632"/>
    </source>
</evidence>
<dbReference type="EMBL" id="VWSH01000004">
    <property type="protein sequence ID" value="KAA5532637.1"/>
    <property type="molecule type" value="Genomic_DNA"/>
</dbReference>